<organism evidence="1 2">
    <name type="scientific">Acaulospora colombiana</name>
    <dbReference type="NCBI Taxonomy" id="27376"/>
    <lineage>
        <taxon>Eukaryota</taxon>
        <taxon>Fungi</taxon>
        <taxon>Fungi incertae sedis</taxon>
        <taxon>Mucoromycota</taxon>
        <taxon>Glomeromycotina</taxon>
        <taxon>Glomeromycetes</taxon>
        <taxon>Diversisporales</taxon>
        <taxon>Acaulosporaceae</taxon>
        <taxon>Acaulospora</taxon>
    </lineage>
</organism>
<accession>A0ACA9LCW9</accession>
<proteinExistence type="predicted"/>
<dbReference type="EMBL" id="CAJVPT010005415">
    <property type="protein sequence ID" value="CAG8519930.1"/>
    <property type="molecule type" value="Genomic_DNA"/>
</dbReference>
<evidence type="ECO:0000313" key="2">
    <source>
        <dbReference type="Proteomes" id="UP000789525"/>
    </source>
</evidence>
<sequence>MSVINSLNSYGLTPAKFFERLLTIRETSPAVTARREFLAALPQLLQHVKTNPALEEWAFEIVQEKFRREMLALREKSAGLHGLPKHTKAKDLRSFDPSTIVFKARSRAPWLVNLISTLLRVTEGRKQRSLTMERLAAIIGIMVYTSNCRANAFQTSIGVFMHACQVPVRVLGLLHRLGIIISERSIARSLNSAGKDIAQELKVICSSTPMAVAFDNFNLNYNVREPTLISSSTFSNLSSAIVLELYGYTEEAVTKRQQLYDMRQSSQWKMPTYWSLFKAPSLFDDELSRGGRVFRALQWHITRILAEGIHEFKYLADQLGDSPGKVFQIPLHTTRYWSIRAMPFDESKTEGVACVLDEVDRQRGFDHKNDRIQLYHGDLATLERMAGLRQARAQEEQDLRTKCHFTEDIPRAFHMKMAAADSIHRIHLDAKGSHLATGGAYEWARILRDHDYGRVVNTIWAETKPTYDKVREFSERISHKYVFMGKKKATEDAIFDNQCILLRDLLFYTELCHSMNTGDVGRLEDILPTWIFIWKGTRKHKYATYLHRFLYDLEYNYPPDLAQLIRLNWLVNPTGKPFAFRGVDWVVELINLYIKVVFGSDSSTKSVETILQGSQFIDLYKDIFAMFDNKFWTMHRTYHHSPPNIGSLLQKLQGVMRDKEVHIEKARQGDFRVIDAVWVGLEKLKRMTNDASGGVQEEVVDTRRVADEENNEGNDTVVEGSMERDLVEVYATLSVDLY</sequence>
<name>A0ACA9LCW9_9GLOM</name>
<comment type="caution">
    <text evidence="1">The sequence shown here is derived from an EMBL/GenBank/DDBJ whole genome shotgun (WGS) entry which is preliminary data.</text>
</comment>
<keyword evidence="2" id="KW-1185">Reference proteome</keyword>
<dbReference type="Proteomes" id="UP000789525">
    <property type="component" value="Unassembled WGS sequence"/>
</dbReference>
<evidence type="ECO:0000313" key="1">
    <source>
        <dbReference type="EMBL" id="CAG8519930.1"/>
    </source>
</evidence>
<protein>
    <submittedName>
        <fullName evidence="1">15485_t:CDS:1</fullName>
    </submittedName>
</protein>
<gene>
    <name evidence="1" type="ORF">ACOLOM_LOCUS3607</name>
</gene>
<reference evidence="1" key="1">
    <citation type="submission" date="2021-06" db="EMBL/GenBank/DDBJ databases">
        <authorList>
            <person name="Kallberg Y."/>
            <person name="Tangrot J."/>
            <person name="Rosling A."/>
        </authorList>
    </citation>
    <scope>NUCLEOTIDE SEQUENCE</scope>
    <source>
        <strain evidence="1">CL356</strain>
    </source>
</reference>